<dbReference type="InterPro" id="IPR029063">
    <property type="entry name" value="SAM-dependent_MTases_sf"/>
</dbReference>
<evidence type="ECO:0000256" key="2">
    <source>
        <dbReference type="ARBA" id="ARBA00022603"/>
    </source>
</evidence>
<protein>
    <submittedName>
        <fullName evidence="6">Site-specific DNA-methyltransferase</fullName>
        <ecNumber evidence="6">2.1.1.-</ecNumber>
    </submittedName>
</protein>
<evidence type="ECO:0000313" key="7">
    <source>
        <dbReference type="Proteomes" id="UP001364890"/>
    </source>
</evidence>
<dbReference type="InterPro" id="IPR002941">
    <property type="entry name" value="DNA_methylase_N4/N6"/>
</dbReference>
<keyword evidence="4" id="KW-0680">Restriction system</keyword>
<evidence type="ECO:0000313" key="6">
    <source>
        <dbReference type="EMBL" id="MEI4770488.1"/>
    </source>
</evidence>
<dbReference type="Gene3D" id="3.40.50.150">
    <property type="entry name" value="Vaccinia Virus protein VP39"/>
    <property type="match status" value="1"/>
</dbReference>
<dbReference type="EMBL" id="JBAWSY010000009">
    <property type="protein sequence ID" value="MEI4770488.1"/>
    <property type="molecule type" value="Genomic_DNA"/>
</dbReference>
<dbReference type="PROSITE" id="PS00092">
    <property type="entry name" value="N6_MTASE"/>
    <property type="match status" value="1"/>
</dbReference>
<reference evidence="6 7" key="1">
    <citation type="submission" date="2024-01" db="EMBL/GenBank/DDBJ databases">
        <title>Seven novel Bacillus-like species.</title>
        <authorList>
            <person name="Liu G."/>
        </authorList>
    </citation>
    <scope>NUCLEOTIDE SEQUENCE [LARGE SCALE GENOMIC DNA]</scope>
    <source>
        <strain evidence="6 7">FJAT-51614</strain>
    </source>
</reference>
<keyword evidence="3 6" id="KW-0808">Transferase</keyword>
<evidence type="ECO:0000259" key="5">
    <source>
        <dbReference type="Pfam" id="PF01555"/>
    </source>
</evidence>
<evidence type="ECO:0000256" key="1">
    <source>
        <dbReference type="ARBA" id="ARBA00006594"/>
    </source>
</evidence>
<dbReference type="SUPFAM" id="SSF53335">
    <property type="entry name" value="S-adenosyl-L-methionine-dependent methyltransferases"/>
    <property type="match status" value="1"/>
</dbReference>
<dbReference type="InterPro" id="IPR001091">
    <property type="entry name" value="RM_Methyltransferase"/>
</dbReference>
<keyword evidence="7" id="KW-1185">Reference proteome</keyword>
<comment type="similarity">
    <text evidence="1">Belongs to the N(4)/N(6)-methyltransferase family.</text>
</comment>
<dbReference type="InterPro" id="IPR002052">
    <property type="entry name" value="DNA_methylase_N6_adenine_CS"/>
</dbReference>
<feature type="domain" description="DNA methylase N-4/N-6" evidence="5">
    <location>
        <begin position="473"/>
        <end position="803"/>
    </location>
</feature>
<name>A0ABU8F649_9BACI</name>
<organism evidence="6 7">
    <name type="scientific">Psychrobacillus mangrovi</name>
    <dbReference type="NCBI Taxonomy" id="3117745"/>
    <lineage>
        <taxon>Bacteria</taxon>
        <taxon>Bacillati</taxon>
        <taxon>Bacillota</taxon>
        <taxon>Bacilli</taxon>
        <taxon>Bacillales</taxon>
        <taxon>Bacillaceae</taxon>
        <taxon>Psychrobacillus</taxon>
    </lineage>
</organism>
<proteinExistence type="inferred from homology"/>
<dbReference type="Pfam" id="PF01555">
    <property type="entry name" value="N6_N4_Mtase"/>
    <property type="match status" value="1"/>
</dbReference>
<accession>A0ABU8F649</accession>
<dbReference type="Proteomes" id="UP001364890">
    <property type="component" value="Unassembled WGS sequence"/>
</dbReference>
<gene>
    <name evidence="6" type="ORF">WAX74_12660</name>
</gene>
<keyword evidence="2 6" id="KW-0489">Methyltransferase</keyword>
<evidence type="ECO:0000256" key="3">
    <source>
        <dbReference type="ARBA" id="ARBA00022679"/>
    </source>
</evidence>
<dbReference type="GO" id="GO:0008168">
    <property type="term" value="F:methyltransferase activity"/>
    <property type="evidence" value="ECO:0007669"/>
    <property type="project" value="UniProtKB-KW"/>
</dbReference>
<evidence type="ECO:0000256" key="4">
    <source>
        <dbReference type="ARBA" id="ARBA00022747"/>
    </source>
</evidence>
<dbReference type="RefSeq" id="WP_336498049.1">
    <property type="nucleotide sequence ID" value="NZ_JBAWSY010000009.1"/>
</dbReference>
<dbReference type="EC" id="2.1.1.-" evidence="6"/>
<sequence length="1051" mass="123133">MSDNYQNLIGILKEMFQLDQSDLDFGIYRIMNYKREEIEKFLNEDLLPQVKSELEKYISIEQKGVENELKKLKEKLEDAGVELESSSKYVALKSKMDNGINLTSAENDVFSHLANFFKRYYNNGDFISLRRYKKDVYAIPYEGQEVKLHWANADQYYIKTAEHFRDYTFVTPDNNKVHFKLINAITEKDNNKSQRGKEKRFIINQDEPVVIENEELIIQFEYVLNEQKQQDLNKQAIQIVSESIDNVIELRQFQSLLAIEPTERIPKRKLIEKYLNDYTSRNTFDYFIHKDLGGFLKRELDFYIKNEVMFLDDIDVEDNLKFEQYLTKIRVIKNIGGKIISFLEQTENFQKKLWLKKKFVVETNYCITLDKVPQEFYKQITENKRQIEEWKEHFAIDEIDEDLTGEGFSEPITEDFLKQNPSLLIDTAFFNNDFKESLISKFEDLDEEINGVLIHSENFQALNLLLERYKGVIKGIYTDPPYNTNASEILYKNNYKNSSWLSLMLPRIELSKKLLSSNGIACYTIDDLEVSYLKILMDQVYNKDNFLATALIRNNPSGRSTVKGFSINHEYALFYSQSESAELGRLPHNEQQLNRYDLKDENGAYEWENFRKNGTDSDRNDRPKQFYPIGINEEGVLRIPLCHWDEISSSYILDEDIQSTDKLVYPINSVGVEKVWKYGIDRARLMINEFIVKSVNGNLEIYRKKYLNEMGSLPRTWWDKPGYSARDNGTRTINDLFGTSAKFDFPKAVDAVADSIRVLNIQDGDTVLDFFAGSGTTGHAIINLNKEDRGNRKYVLVEMGEYFNTVTKPRIQKVVYSKDWKNGKPVSREGESHFFKYIRLESYEDTINNLEINLTQEQLSLLEKNPELREQYMLSYMLNNETENSMSLLNIDMFKNPFEYKLKIANGLETQLTTIDLVETFNYLLGIEVIRNEGKMRYSAEKDNDSEVPGAVKLSFAKSGEYVFKEVEGRSLSGDKVLVIWRTLSGDIIKDNAALDAYFLKKKYSTKDFEFNRIYVNGDNNLQNLKLDEERWKVVLIEEEFKKLMFHVQEV</sequence>
<dbReference type="PRINTS" id="PR00508">
    <property type="entry name" value="S21N4MTFRASE"/>
</dbReference>
<dbReference type="GO" id="GO:0032259">
    <property type="term" value="P:methylation"/>
    <property type="evidence" value="ECO:0007669"/>
    <property type="project" value="UniProtKB-KW"/>
</dbReference>
<comment type="caution">
    <text evidence="6">The sequence shown here is derived from an EMBL/GenBank/DDBJ whole genome shotgun (WGS) entry which is preliminary data.</text>
</comment>